<dbReference type="EMBL" id="FOVP01000007">
    <property type="protein sequence ID" value="SFN69074.1"/>
    <property type="molecule type" value="Genomic_DNA"/>
</dbReference>
<protein>
    <submittedName>
        <fullName evidence="2">Uncharacterized protein</fullName>
    </submittedName>
</protein>
<feature type="region of interest" description="Disordered" evidence="1">
    <location>
        <begin position="25"/>
        <end position="52"/>
    </location>
</feature>
<gene>
    <name evidence="2" type="ORF">SAMN04487859_10735</name>
</gene>
<keyword evidence="3" id="KW-1185">Reference proteome</keyword>
<organism evidence="2 3">
    <name type="scientific">Roseovarius lutimaris</name>
    <dbReference type="NCBI Taxonomy" id="1005928"/>
    <lineage>
        <taxon>Bacteria</taxon>
        <taxon>Pseudomonadati</taxon>
        <taxon>Pseudomonadota</taxon>
        <taxon>Alphaproteobacteria</taxon>
        <taxon>Rhodobacterales</taxon>
        <taxon>Roseobacteraceae</taxon>
        <taxon>Roseovarius</taxon>
    </lineage>
</organism>
<proteinExistence type="predicted"/>
<dbReference type="Proteomes" id="UP000198599">
    <property type="component" value="Unassembled WGS sequence"/>
</dbReference>
<accession>A0A1I5B2Z6</accession>
<name>A0A1I5B2Z6_9RHOB</name>
<evidence type="ECO:0000313" key="3">
    <source>
        <dbReference type="Proteomes" id="UP000198599"/>
    </source>
</evidence>
<dbReference type="AlphaFoldDB" id="A0A1I5B2Z6"/>
<reference evidence="3" key="1">
    <citation type="submission" date="2016-10" db="EMBL/GenBank/DDBJ databases">
        <authorList>
            <person name="Varghese N."/>
            <person name="Submissions S."/>
        </authorList>
    </citation>
    <scope>NUCLEOTIDE SEQUENCE [LARGE SCALE GENOMIC DNA]</scope>
    <source>
        <strain evidence="3">DSM 28463</strain>
    </source>
</reference>
<sequence length="52" mass="5889">MLDFQKKYTITTAVPQDTAKTRFSLVKSRGKRRMSGQAASLLPRRASMSMHC</sequence>
<evidence type="ECO:0000256" key="1">
    <source>
        <dbReference type="SAM" id="MobiDB-lite"/>
    </source>
</evidence>
<evidence type="ECO:0000313" key="2">
    <source>
        <dbReference type="EMBL" id="SFN69074.1"/>
    </source>
</evidence>